<feature type="region of interest" description="Disordered" evidence="1">
    <location>
        <begin position="52"/>
        <end position="122"/>
    </location>
</feature>
<evidence type="ECO:0000313" key="3">
    <source>
        <dbReference type="Proteomes" id="UP000504611"/>
    </source>
</evidence>
<dbReference type="InterPro" id="IPR002048">
    <property type="entry name" value="EF_hand_dom"/>
</dbReference>
<feature type="compositionally biased region" description="Basic and acidic residues" evidence="1">
    <location>
        <begin position="52"/>
        <end position="83"/>
    </location>
</feature>
<keyword evidence="3" id="KW-1185">Reference proteome</keyword>
<dbReference type="OrthoDB" id="444119at2759"/>
<organism evidence="3 4">
    <name type="scientific">Notothenia coriiceps</name>
    <name type="common">black rockcod</name>
    <dbReference type="NCBI Taxonomy" id="8208"/>
    <lineage>
        <taxon>Eukaryota</taxon>
        <taxon>Metazoa</taxon>
        <taxon>Chordata</taxon>
        <taxon>Craniata</taxon>
        <taxon>Vertebrata</taxon>
        <taxon>Euteleostomi</taxon>
        <taxon>Actinopterygii</taxon>
        <taxon>Neopterygii</taxon>
        <taxon>Teleostei</taxon>
        <taxon>Neoteleostei</taxon>
        <taxon>Acanthomorphata</taxon>
        <taxon>Eupercaria</taxon>
        <taxon>Perciformes</taxon>
        <taxon>Notothenioidei</taxon>
        <taxon>Nototheniidae</taxon>
        <taxon>Notothenia</taxon>
    </lineage>
</organism>
<dbReference type="FunFam" id="1.10.238.10:FF:000228">
    <property type="entry name" value="polycystin-2 isoform X1"/>
    <property type="match status" value="1"/>
</dbReference>
<reference evidence="4" key="1">
    <citation type="submission" date="2025-08" db="UniProtKB">
        <authorList>
            <consortium name="RefSeq"/>
        </authorList>
    </citation>
    <scope>IDENTIFICATION</scope>
    <source>
        <tissue evidence="4">Muscle</tissue>
    </source>
</reference>
<sequence length="138" mass="15725">MKLRLKKTAVDDISDSLRQAGGKLNFDELRQDLKGKGHTDAEIQAIFAKYDHDGDQELTENEHQQMRDDLEKEREDLDLERNSLTRATSGRSFPRTQDDSEEDDDEDSGHSSRRRGSSSGGVSYEEFQVYGAFIIIVQ</sequence>
<evidence type="ECO:0000313" key="4">
    <source>
        <dbReference type="RefSeq" id="XP_010785378.1"/>
    </source>
</evidence>
<dbReference type="InterPro" id="IPR011992">
    <property type="entry name" value="EF-hand-dom_pair"/>
</dbReference>
<dbReference type="Gene3D" id="1.10.238.10">
    <property type="entry name" value="EF-hand"/>
    <property type="match status" value="1"/>
</dbReference>
<protein>
    <submittedName>
        <fullName evidence="4">Polycystin-2-like isoform X1</fullName>
    </submittedName>
</protein>
<dbReference type="RefSeq" id="XP_010785378.1">
    <property type="nucleotide sequence ID" value="XM_010787076.1"/>
</dbReference>
<dbReference type="SUPFAM" id="SSF47473">
    <property type="entry name" value="EF-hand"/>
    <property type="match status" value="1"/>
</dbReference>
<dbReference type="GO" id="GO:0005509">
    <property type="term" value="F:calcium ion binding"/>
    <property type="evidence" value="ECO:0007669"/>
    <property type="project" value="InterPro"/>
</dbReference>
<gene>
    <name evidence="4" type="primary">LOC104959208</name>
</gene>
<dbReference type="Proteomes" id="UP000504611">
    <property type="component" value="Unplaced"/>
</dbReference>
<feature type="domain" description="EF-hand" evidence="2">
    <location>
        <begin position="38"/>
        <end position="73"/>
    </location>
</feature>
<dbReference type="PROSITE" id="PS50222">
    <property type="entry name" value="EF_HAND_2"/>
    <property type="match status" value="1"/>
</dbReference>
<feature type="compositionally biased region" description="Polar residues" evidence="1">
    <location>
        <begin position="84"/>
        <end position="95"/>
    </location>
</feature>
<dbReference type="GeneID" id="104959208"/>
<evidence type="ECO:0000259" key="2">
    <source>
        <dbReference type="PROSITE" id="PS50222"/>
    </source>
</evidence>
<accession>A0A6I9PER9</accession>
<proteinExistence type="predicted"/>
<dbReference type="KEGG" id="ncc:104959208"/>
<dbReference type="AlphaFoldDB" id="A0A6I9PER9"/>
<name>A0A6I9PER9_9TELE</name>
<evidence type="ECO:0000256" key="1">
    <source>
        <dbReference type="SAM" id="MobiDB-lite"/>
    </source>
</evidence>